<dbReference type="AlphaFoldDB" id="A0A0F4TT39"/>
<dbReference type="NCBIfam" id="TIGR03696">
    <property type="entry name" value="Rhs_assc_core"/>
    <property type="match status" value="1"/>
</dbReference>
<dbReference type="InterPro" id="IPR050708">
    <property type="entry name" value="T6SS_VgrG/RHS"/>
</dbReference>
<dbReference type="RefSeq" id="WP_046045932.1">
    <property type="nucleotide sequence ID" value="NZ_LACD01000005.1"/>
</dbReference>
<proteinExistence type="predicted"/>
<gene>
    <name evidence="2" type="ORF">VC34_07470</name>
</gene>
<dbReference type="PANTHER" id="PTHR32305">
    <property type="match status" value="1"/>
</dbReference>
<evidence type="ECO:0000313" key="3">
    <source>
        <dbReference type="Proteomes" id="UP000033500"/>
    </source>
</evidence>
<dbReference type="InterPro" id="IPR022385">
    <property type="entry name" value="Rhs_assc_core"/>
</dbReference>
<feature type="region of interest" description="Disordered" evidence="1">
    <location>
        <begin position="929"/>
        <end position="949"/>
    </location>
</feature>
<dbReference type="PANTHER" id="PTHR32305:SF15">
    <property type="entry name" value="PROTEIN RHSA-RELATED"/>
    <property type="match status" value="1"/>
</dbReference>
<protein>
    <submittedName>
        <fullName evidence="2">Toxin</fullName>
    </submittedName>
</protein>
<dbReference type="Proteomes" id="UP000033500">
    <property type="component" value="Unassembled WGS sequence"/>
</dbReference>
<dbReference type="PATRIC" id="fig|294.131.peg.5542"/>
<sequence length="949" mass="104867">MHHKTPGLSVVDPRGLPIRSVDYWREVEDNPTQARINRTFFDAAGRAAEQWDPRLWALPKEDPLRRANLTTVFSLAGNALFTDSVDAGWQLTLPGLGNEVLLGWDSRGTGREVEYDDLLRPVVVFEQGVTEPRRAVERMAYGGPDHGVQNQCGQLIRHDDPAGTVLFEAFSITGQCVKQIRHFTLEPVAPDWPVLEADRQRLLEPGEGAISTWNFGPLNDVLEQLDAKENRQVFRLTLGGRLREMRLQLQGLTTEQTLVSDIQYNAEGKVEREMAGNDVQTTLKYCPENGRLTERQAYSDRAGTLQHLIYLYDRMGNVLSIEDNALPVRYFANQRIDPVSRFIYDSLYQLIDAFGWEAGGANQGPASVGRADPSALSNYHQTYSYDEGGNLREMTHVGALGPGHKLKAARDSNRCLPWRKGVPPTEEEIAFAFDTRGNLLELDQGRLLRWNLRNQLQSVSPVERTSGLNDRESYVYDGGGQRVRKIRSLQTNARTVVAEARYLPGLELRTDNGSGERLQVITAQAGLNSVRVLHWDTDPPHGMSNDQHRYSLVDHLSSSTLELADDARIISREIYYPFGATAWFAGDDVIEVSYKVIRYSGKERDATGLYYYGLRYYMPWLQRWLNPDPKGFIDGPNLYQMVGNSPMNYVDSDGGAMFEASELSLSVDKQRALVTLVGKAASDVKNSMLNHAYPKHRFKALGRRVITQLASSAVSAAGTSAGGALGALGGLIGPGRALGAKVGAEVGSTAADALISKVVDTYQLDRPINFKGNEMNPKAFIESVELKKIPSLATAKLELSAVDPRTPEGRKQLGKKVTTAVVDKAVKKVASRLGPEASGLIKIGREFYQASQGLSATSLSEAYDETPAVIDMLEFRMQAIKTEFAVSGSADPETFERIAELSTQTQAVVQALDRNQDFIELVAPKPYAGRRQSLNGTSRSAPARQMSKG</sequence>
<reference evidence="2 3" key="1">
    <citation type="submission" date="2015-03" db="EMBL/GenBank/DDBJ databases">
        <title>Comparative genomics of Pseudomonas insights into diversity of traits involved in vanlence and defense.</title>
        <authorList>
            <person name="Qin Y."/>
        </authorList>
    </citation>
    <scope>NUCLEOTIDE SEQUENCE [LARGE SCALE GENOMIC DNA]</scope>
    <source>
        <strain evidence="2 3">C3</strain>
    </source>
</reference>
<accession>A0A0F4TT39</accession>
<comment type="caution">
    <text evidence="2">The sequence shown here is derived from an EMBL/GenBank/DDBJ whole genome shotgun (WGS) entry which is preliminary data.</text>
</comment>
<evidence type="ECO:0000313" key="2">
    <source>
        <dbReference type="EMBL" id="KJZ46542.1"/>
    </source>
</evidence>
<dbReference type="Gene3D" id="2.180.10.10">
    <property type="entry name" value="RHS repeat-associated core"/>
    <property type="match status" value="1"/>
</dbReference>
<evidence type="ECO:0000256" key="1">
    <source>
        <dbReference type="SAM" id="MobiDB-lite"/>
    </source>
</evidence>
<name>A0A0F4TT39_PSEFL</name>
<organism evidence="2 3">
    <name type="scientific">Pseudomonas fluorescens</name>
    <dbReference type="NCBI Taxonomy" id="294"/>
    <lineage>
        <taxon>Bacteria</taxon>
        <taxon>Pseudomonadati</taxon>
        <taxon>Pseudomonadota</taxon>
        <taxon>Gammaproteobacteria</taxon>
        <taxon>Pseudomonadales</taxon>
        <taxon>Pseudomonadaceae</taxon>
        <taxon>Pseudomonas</taxon>
    </lineage>
</organism>
<dbReference type="EMBL" id="LACD01000005">
    <property type="protein sequence ID" value="KJZ46542.1"/>
    <property type="molecule type" value="Genomic_DNA"/>
</dbReference>